<dbReference type="Pfam" id="PF13639">
    <property type="entry name" value="zf-RING_2"/>
    <property type="match status" value="1"/>
</dbReference>
<proteinExistence type="inferred from homology"/>
<dbReference type="PROSITE" id="PS50089">
    <property type="entry name" value="ZF_RING_2"/>
    <property type="match status" value="1"/>
</dbReference>
<dbReference type="EMBL" id="BKCP01007181">
    <property type="protein sequence ID" value="GER45154.1"/>
    <property type="molecule type" value="Genomic_DNA"/>
</dbReference>
<evidence type="ECO:0000256" key="2">
    <source>
        <dbReference type="ARBA" id="ARBA00004167"/>
    </source>
</evidence>
<feature type="transmembrane region" description="Helical" evidence="16">
    <location>
        <begin position="79"/>
        <end position="102"/>
    </location>
</feature>
<dbReference type="PANTHER" id="PTHR46913">
    <property type="entry name" value="RING-H2 FINGER PROTEIN ATL16"/>
    <property type="match status" value="1"/>
</dbReference>
<evidence type="ECO:0000313" key="20">
    <source>
        <dbReference type="Proteomes" id="UP000325081"/>
    </source>
</evidence>
<sequence>MSNCTPHLLIRTLSLLPLLGEAASIADDHRLSRMPLELNNNNFRDCSQGLCTVSCPQFCYFFFPPPSEPSPEDDVLNPFSPIVIALIGILAGAFLLVGYYTVVTRYCKRRRRPDAAVHAGTEEIDGPPGVRARAGLDESLIRAIAVFKYKKGGGAGAATECAVCLGGFEENTALRLLPKCGHAFHLPCIDTWLRSHPSCPLCRAGVDPRDCRRPAHVALLVGPAGADVGPGRLGRSASLGASPGVGGENGDEGSRVEMKRSVSTPH</sequence>
<evidence type="ECO:0000256" key="1">
    <source>
        <dbReference type="ARBA" id="ARBA00000900"/>
    </source>
</evidence>
<dbReference type="EC" id="2.3.2.27" evidence="4"/>
<comment type="similarity">
    <text evidence="13">Belongs to the RING-type zinc finger family. ATL subfamily.</text>
</comment>
<dbReference type="CDD" id="cd16461">
    <property type="entry name" value="RING-H2_EL5-like"/>
    <property type="match status" value="1"/>
</dbReference>
<dbReference type="UniPathway" id="UPA00143"/>
<keyword evidence="11 16" id="KW-1133">Transmembrane helix</keyword>
<evidence type="ECO:0000256" key="7">
    <source>
        <dbReference type="ARBA" id="ARBA00022723"/>
    </source>
</evidence>
<feature type="signal peptide" evidence="17">
    <location>
        <begin position="1"/>
        <end position="22"/>
    </location>
</feature>
<dbReference type="SUPFAM" id="SSF57850">
    <property type="entry name" value="RING/U-box"/>
    <property type="match status" value="1"/>
</dbReference>
<dbReference type="GO" id="GO:0061630">
    <property type="term" value="F:ubiquitin protein ligase activity"/>
    <property type="evidence" value="ECO:0007669"/>
    <property type="project" value="UniProtKB-EC"/>
</dbReference>
<feature type="domain" description="RING-type" evidence="18">
    <location>
        <begin position="161"/>
        <end position="203"/>
    </location>
</feature>
<dbReference type="InterPro" id="IPR013083">
    <property type="entry name" value="Znf_RING/FYVE/PHD"/>
</dbReference>
<evidence type="ECO:0000256" key="10">
    <source>
        <dbReference type="ARBA" id="ARBA00022833"/>
    </source>
</evidence>
<keyword evidence="10" id="KW-0862">Zinc</keyword>
<dbReference type="GO" id="GO:0008270">
    <property type="term" value="F:zinc ion binding"/>
    <property type="evidence" value="ECO:0007669"/>
    <property type="project" value="UniProtKB-KW"/>
</dbReference>
<protein>
    <recommendedName>
        <fullName evidence="4">RING-type E3 ubiquitin transferase</fullName>
        <ecNumber evidence="4">2.3.2.27</ecNumber>
    </recommendedName>
</protein>
<keyword evidence="12 16" id="KW-0472">Membrane</keyword>
<name>A0A5A7QJ57_STRAF</name>
<feature type="chain" id="PRO_5023148280" description="RING-type E3 ubiquitin transferase" evidence="17">
    <location>
        <begin position="23"/>
        <end position="266"/>
    </location>
</feature>
<comment type="catalytic activity">
    <reaction evidence="1">
        <text>S-ubiquitinyl-[E2 ubiquitin-conjugating enzyme]-L-cysteine + [acceptor protein]-L-lysine = [E2 ubiquitin-conjugating enzyme]-L-cysteine + N(6)-ubiquitinyl-[acceptor protein]-L-lysine.</text>
        <dbReference type="EC" id="2.3.2.27"/>
    </reaction>
</comment>
<dbReference type="GO" id="GO:0016020">
    <property type="term" value="C:membrane"/>
    <property type="evidence" value="ECO:0007669"/>
    <property type="project" value="UniProtKB-SubCell"/>
</dbReference>
<evidence type="ECO:0000256" key="16">
    <source>
        <dbReference type="SAM" id="Phobius"/>
    </source>
</evidence>
<evidence type="ECO:0000256" key="12">
    <source>
        <dbReference type="ARBA" id="ARBA00023136"/>
    </source>
</evidence>
<evidence type="ECO:0000256" key="14">
    <source>
        <dbReference type="PROSITE-ProRule" id="PRU00175"/>
    </source>
</evidence>
<comment type="subcellular location">
    <subcellularLocation>
        <location evidence="2">Membrane</location>
        <topology evidence="2">Single-pass membrane protein</topology>
    </subcellularLocation>
</comment>
<dbReference type="PANTHER" id="PTHR46913:SF1">
    <property type="entry name" value="RING-H2 FINGER PROTEIN ATL16"/>
    <property type="match status" value="1"/>
</dbReference>
<dbReference type="Gene3D" id="3.30.40.10">
    <property type="entry name" value="Zinc/RING finger domain, C3HC4 (zinc finger)"/>
    <property type="match status" value="1"/>
</dbReference>
<evidence type="ECO:0000256" key="3">
    <source>
        <dbReference type="ARBA" id="ARBA00004906"/>
    </source>
</evidence>
<dbReference type="AlphaFoldDB" id="A0A5A7QJ57"/>
<keyword evidence="6 16" id="KW-0812">Transmembrane</keyword>
<evidence type="ECO:0000256" key="8">
    <source>
        <dbReference type="ARBA" id="ARBA00022771"/>
    </source>
</evidence>
<keyword evidence="17" id="KW-0732">Signal</keyword>
<dbReference type="GO" id="GO:0016567">
    <property type="term" value="P:protein ubiquitination"/>
    <property type="evidence" value="ECO:0007669"/>
    <property type="project" value="UniProtKB-UniPathway"/>
</dbReference>
<comment type="caution">
    <text evidence="19">The sequence shown here is derived from an EMBL/GenBank/DDBJ whole genome shotgun (WGS) entry which is preliminary data.</text>
</comment>
<dbReference type="FunFam" id="3.30.40.10:FF:000187">
    <property type="entry name" value="E3 ubiquitin-protein ligase ATL6"/>
    <property type="match status" value="1"/>
</dbReference>
<dbReference type="SMART" id="SM00184">
    <property type="entry name" value="RING"/>
    <property type="match status" value="1"/>
</dbReference>
<dbReference type="InterPro" id="IPR044600">
    <property type="entry name" value="ATL1/ATL16-like"/>
</dbReference>
<evidence type="ECO:0000256" key="6">
    <source>
        <dbReference type="ARBA" id="ARBA00022692"/>
    </source>
</evidence>
<evidence type="ECO:0000256" key="15">
    <source>
        <dbReference type="SAM" id="MobiDB-lite"/>
    </source>
</evidence>
<evidence type="ECO:0000313" key="19">
    <source>
        <dbReference type="EMBL" id="GER45154.1"/>
    </source>
</evidence>
<dbReference type="InterPro" id="IPR001841">
    <property type="entry name" value="Znf_RING"/>
</dbReference>
<keyword evidence="5" id="KW-0808">Transferase</keyword>
<evidence type="ECO:0000256" key="4">
    <source>
        <dbReference type="ARBA" id="ARBA00012483"/>
    </source>
</evidence>
<keyword evidence="20" id="KW-1185">Reference proteome</keyword>
<evidence type="ECO:0000256" key="11">
    <source>
        <dbReference type="ARBA" id="ARBA00022989"/>
    </source>
</evidence>
<evidence type="ECO:0000256" key="5">
    <source>
        <dbReference type="ARBA" id="ARBA00022679"/>
    </source>
</evidence>
<reference evidence="20" key="1">
    <citation type="journal article" date="2019" name="Curr. Biol.">
        <title>Genome Sequence of Striga asiatica Provides Insight into the Evolution of Plant Parasitism.</title>
        <authorList>
            <person name="Yoshida S."/>
            <person name="Kim S."/>
            <person name="Wafula E.K."/>
            <person name="Tanskanen J."/>
            <person name="Kim Y.M."/>
            <person name="Honaas L."/>
            <person name="Yang Z."/>
            <person name="Spallek T."/>
            <person name="Conn C.E."/>
            <person name="Ichihashi Y."/>
            <person name="Cheong K."/>
            <person name="Cui S."/>
            <person name="Der J.P."/>
            <person name="Gundlach H."/>
            <person name="Jiao Y."/>
            <person name="Hori C."/>
            <person name="Ishida J.K."/>
            <person name="Kasahara H."/>
            <person name="Kiba T."/>
            <person name="Kim M.S."/>
            <person name="Koo N."/>
            <person name="Laohavisit A."/>
            <person name="Lee Y.H."/>
            <person name="Lumba S."/>
            <person name="McCourt P."/>
            <person name="Mortimer J.C."/>
            <person name="Mutuku J.M."/>
            <person name="Nomura T."/>
            <person name="Sasaki-Sekimoto Y."/>
            <person name="Seto Y."/>
            <person name="Wang Y."/>
            <person name="Wakatake T."/>
            <person name="Sakakibara H."/>
            <person name="Demura T."/>
            <person name="Yamaguchi S."/>
            <person name="Yoneyama K."/>
            <person name="Manabe R.I."/>
            <person name="Nelson D.C."/>
            <person name="Schulman A.H."/>
            <person name="Timko M.P."/>
            <person name="dePamphilis C.W."/>
            <person name="Choi D."/>
            <person name="Shirasu K."/>
        </authorList>
    </citation>
    <scope>NUCLEOTIDE SEQUENCE [LARGE SCALE GENOMIC DNA]</scope>
    <source>
        <strain evidence="20">cv. UVA1</strain>
    </source>
</reference>
<gene>
    <name evidence="19" type="ORF">STAS_22069</name>
</gene>
<keyword evidence="8 14" id="KW-0863">Zinc-finger</keyword>
<evidence type="ECO:0000259" key="18">
    <source>
        <dbReference type="PROSITE" id="PS50089"/>
    </source>
</evidence>
<evidence type="ECO:0000256" key="13">
    <source>
        <dbReference type="ARBA" id="ARBA00024209"/>
    </source>
</evidence>
<dbReference type="Proteomes" id="UP000325081">
    <property type="component" value="Unassembled WGS sequence"/>
</dbReference>
<evidence type="ECO:0000256" key="17">
    <source>
        <dbReference type="SAM" id="SignalP"/>
    </source>
</evidence>
<organism evidence="19 20">
    <name type="scientific">Striga asiatica</name>
    <name type="common">Asiatic witchweed</name>
    <name type="synonym">Buchnera asiatica</name>
    <dbReference type="NCBI Taxonomy" id="4170"/>
    <lineage>
        <taxon>Eukaryota</taxon>
        <taxon>Viridiplantae</taxon>
        <taxon>Streptophyta</taxon>
        <taxon>Embryophyta</taxon>
        <taxon>Tracheophyta</taxon>
        <taxon>Spermatophyta</taxon>
        <taxon>Magnoliopsida</taxon>
        <taxon>eudicotyledons</taxon>
        <taxon>Gunneridae</taxon>
        <taxon>Pentapetalae</taxon>
        <taxon>asterids</taxon>
        <taxon>lamiids</taxon>
        <taxon>Lamiales</taxon>
        <taxon>Orobanchaceae</taxon>
        <taxon>Buchnereae</taxon>
        <taxon>Striga</taxon>
    </lineage>
</organism>
<keyword evidence="7" id="KW-0479">Metal-binding</keyword>
<dbReference type="OrthoDB" id="9984778at2759"/>
<accession>A0A5A7QJ57</accession>
<feature type="region of interest" description="Disordered" evidence="15">
    <location>
        <begin position="232"/>
        <end position="266"/>
    </location>
</feature>
<keyword evidence="9" id="KW-0833">Ubl conjugation pathway</keyword>
<comment type="pathway">
    <text evidence="3">Protein modification; protein ubiquitination.</text>
</comment>
<evidence type="ECO:0000256" key="9">
    <source>
        <dbReference type="ARBA" id="ARBA00022786"/>
    </source>
</evidence>